<dbReference type="Gene3D" id="3.30.420.40">
    <property type="match status" value="2"/>
</dbReference>
<dbReference type="OrthoDB" id="5132116at2759"/>
<evidence type="ECO:0000313" key="7">
    <source>
        <dbReference type="EMBL" id="OWR43716.1"/>
    </source>
</evidence>
<evidence type="ECO:0000256" key="1">
    <source>
        <dbReference type="ARBA" id="ARBA00004245"/>
    </source>
</evidence>
<evidence type="ECO:0000313" key="8">
    <source>
        <dbReference type="Proteomes" id="UP000007151"/>
    </source>
</evidence>
<evidence type="ECO:0000256" key="4">
    <source>
        <dbReference type="ARBA" id="ARBA00022840"/>
    </source>
</evidence>
<dbReference type="PRINTS" id="PR00190">
    <property type="entry name" value="ACTIN"/>
</dbReference>
<keyword evidence="2" id="KW-0963">Cytoplasm</keyword>
<name>A0A212EQF5_DANPL</name>
<comment type="caution">
    <text evidence="7">The sequence shown here is derived from an EMBL/GenBank/DDBJ whole genome shotgun (WGS) entry which is preliminary data.</text>
</comment>
<dbReference type="InterPro" id="IPR043129">
    <property type="entry name" value="ATPase_NBD"/>
</dbReference>
<keyword evidence="8" id="KW-1185">Reference proteome</keyword>
<dbReference type="KEGG" id="dpl:KGM_203388"/>
<evidence type="ECO:0000256" key="5">
    <source>
        <dbReference type="ARBA" id="ARBA00023212"/>
    </source>
</evidence>
<dbReference type="FunFam" id="3.30.420.40:FF:000148">
    <property type="entry name" value="Actin, alpha skeletal muscle"/>
    <property type="match status" value="1"/>
</dbReference>
<evidence type="ECO:0000256" key="3">
    <source>
        <dbReference type="ARBA" id="ARBA00022741"/>
    </source>
</evidence>
<keyword evidence="5" id="KW-0206">Cytoskeleton</keyword>
<dbReference type="GO" id="GO:0005856">
    <property type="term" value="C:cytoskeleton"/>
    <property type="evidence" value="ECO:0007669"/>
    <property type="project" value="UniProtKB-SubCell"/>
</dbReference>
<protein>
    <submittedName>
        <fullName evidence="7">Actin-2</fullName>
    </submittedName>
</protein>
<dbReference type="STRING" id="278856.A0A212EQF5"/>
<comment type="similarity">
    <text evidence="6">Belongs to the actin family.</text>
</comment>
<dbReference type="GO" id="GO:0005524">
    <property type="term" value="F:ATP binding"/>
    <property type="evidence" value="ECO:0007669"/>
    <property type="project" value="UniProtKB-KW"/>
</dbReference>
<dbReference type="SMART" id="SM00268">
    <property type="entry name" value="ACTIN"/>
    <property type="match status" value="1"/>
</dbReference>
<dbReference type="PANTHER" id="PTHR11937">
    <property type="entry name" value="ACTIN"/>
    <property type="match status" value="1"/>
</dbReference>
<dbReference type="FunFam" id="3.30.420.40:FF:000058">
    <property type="entry name" value="Putative actin-related protein 5"/>
    <property type="match status" value="1"/>
</dbReference>
<evidence type="ECO:0000256" key="2">
    <source>
        <dbReference type="ARBA" id="ARBA00022490"/>
    </source>
</evidence>
<dbReference type="Pfam" id="PF00022">
    <property type="entry name" value="Actin"/>
    <property type="match status" value="1"/>
</dbReference>
<dbReference type="AlphaFoldDB" id="A0A212EQF5"/>
<reference evidence="7 8" key="1">
    <citation type="journal article" date="2011" name="Cell">
        <title>The monarch butterfly genome yields insights into long-distance migration.</title>
        <authorList>
            <person name="Zhan S."/>
            <person name="Merlin C."/>
            <person name="Boore J.L."/>
            <person name="Reppert S.M."/>
        </authorList>
    </citation>
    <scope>NUCLEOTIDE SEQUENCE [LARGE SCALE GENOMIC DNA]</scope>
    <source>
        <strain evidence="7">F-2</strain>
    </source>
</reference>
<gene>
    <name evidence="7" type="ORF">KGM_203388</name>
</gene>
<dbReference type="InterPro" id="IPR004000">
    <property type="entry name" value="Actin"/>
</dbReference>
<organism evidence="7 8">
    <name type="scientific">Danaus plexippus plexippus</name>
    <dbReference type="NCBI Taxonomy" id="278856"/>
    <lineage>
        <taxon>Eukaryota</taxon>
        <taxon>Metazoa</taxon>
        <taxon>Ecdysozoa</taxon>
        <taxon>Arthropoda</taxon>
        <taxon>Hexapoda</taxon>
        <taxon>Insecta</taxon>
        <taxon>Pterygota</taxon>
        <taxon>Neoptera</taxon>
        <taxon>Endopterygota</taxon>
        <taxon>Lepidoptera</taxon>
        <taxon>Glossata</taxon>
        <taxon>Ditrysia</taxon>
        <taxon>Papilionoidea</taxon>
        <taxon>Nymphalidae</taxon>
        <taxon>Danainae</taxon>
        <taxon>Danaini</taxon>
        <taxon>Danaina</taxon>
        <taxon>Danaus</taxon>
        <taxon>Danaus</taxon>
    </lineage>
</organism>
<dbReference type="SUPFAM" id="SSF53067">
    <property type="entry name" value="Actin-like ATPase domain"/>
    <property type="match status" value="2"/>
</dbReference>
<accession>A0A212EQF5</accession>
<evidence type="ECO:0000256" key="6">
    <source>
        <dbReference type="RuleBase" id="RU000487"/>
    </source>
</evidence>
<sequence>MAFEKPAVVLDNGSYYIKAGFACDNHPVAIFRSMVGRPNFSQRSLGQEYYDIFIGDEAIERVEDLELCHPIVEGRIVHWDNMEKIWHHVFYRELKAAPEDRAVISACGPTVDITEKIKCCEIFFETLNSPALCIQPQCSLAMYGSGTTTGLCVDIGHATTDVIPIFEGGMMKYAHMKTNLAGVQIADFIKKSLLDRSGSHTIKSPSTLEDVIKNCLYVTRNCAVTRKQYLKKYTLPGGEEIDVSHEAFMASELLFQPDLVKGEATDFLPLHEAVITSALKCDDELRLELYNNIVPCGGLATIPGLNERLELEIVKQVDKPIAILSSPEAYAVAWLGGATFAGLGDAQKMWISKKQFEEYGERIVRNKFL</sequence>
<keyword evidence="3" id="KW-0547">Nucleotide-binding</keyword>
<keyword evidence="4" id="KW-0067">ATP-binding</keyword>
<dbReference type="Gene3D" id="3.90.640.10">
    <property type="entry name" value="Actin, Chain A, domain 4"/>
    <property type="match status" value="1"/>
</dbReference>
<proteinExistence type="inferred from homology"/>
<dbReference type="EMBL" id="AGBW02013269">
    <property type="protein sequence ID" value="OWR43716.1"/>
    <property type="molecule type" value="Genomic_DNA"/>
</dbReference>
<dbReference type="Proteomes" id="UP000007151">
    <property type="component" value="Unassembled WGS sequence"/>
</dbReference>
<comment type="subcellular location">
    <subcellularLocation>
        <location evidence="1">Cytoplasm</location>
        <location evidence="1">Cytoskeleton</location>
    </subcellularLocation>
</comment>
<dbReference type="eggNOG" id="KOG0676">
    <property type="taxonomic scope" value="Eukaryota"/>
</dbReference>